<evidence type="ECO:0000313" key="4">
    <source>
        <dbReference type="Ensembl" id="ENSCVAP00000009165.1"/>
    </source>
</evidence>
<keyword evidence="2" id="KW-0812">Transmembrane</keyword>
<dbReference type="Pfam" id="PF08266">
    <property type="entry name" value="Cadherin_2"/>
    <property type="match status" value="1"/>
</dbReference>
<dbReference type="Gene3D" id="2.60.40.60">
    <property type="entry name" value="Cadherins"/>
    <property type="match status" value="1"/>
</dbReference>
<dbReference type="GeneTree" id="ENSGT00940000164173"/>
<evidence type="ECO:0000256" key="1">
    <source>
        <dbReference type="ARBA" id="ARBA00023180"/>
    </source>
</evidence>
<feature type="transmembrane region" description="Helical" evidence="2">
    <location>
        <begin position="12"/>
        <end position="34"/>
    </location>
</feature>
<sequence>MHRIEELRSVSLWMNLFFVLLNCFFHAVLGQLSYSVSEEVNLGTSVGNIAKDLNLNVHEMESRMFQIVSGSRRKYFEDTTDRSISVWLFGTPPRSLDDSFLLCYKERSGDKERPSSVAENMLTFILK</sequence>
<dbReference type="Proteomes" id="UP000265020">
    <property type="component" value="Unassembled WGS sequence"/>
</dbReference>
<evidence type="ECO:0000259" key="3">
    <source>
        <dbReference type="Pfam" id="PF08266"/>
    </source>
</evidence>
<protein>
    <recommendedName>
        <fullName evidence="3">Cadherin N-terminal domain-containing protein</fullName>
    </recommendedName>
</protein>
<keyword evidence="2" id="KW-0472">Membrane</keyword>
<keyword evidence="2" id="KW-1133">Transmembrane helix</keyword>
<feature type="domain" description="Cadherin N-terminal" evidence="3">
    <location>
        <begin position="31"/>
        <end position="77"/>
    </location>
</feature>
<dbReference type="Ensembl" id="ENSCVAT00000000397.1">
    <property type="protein sequence ID" value="ENSCVAP00000009165.1"/>
    <property type="gene ID" value="ENSCVAG00000011088.1"/>
</dbReference>
<reference evidence="4" key="1">
    <citation type="submission" date="2025-08" db="UniProtKB">
        <authorList>
            <consortium name="Ensembl"/>
        </authorList>
    </citation>
    <scope>IDENTIFICATION</scope>
</reference>
<keyword evidence="1" id="KW-0325">Glycoprotein</keyword>
<proteinExistence type="predicted"/>
<evidence type="ECO:0000313" key="5">
    <source>
        <dbReference type="Proteomes" id="UP000265020"/>
    </source>
</evidence>
<reference evidence="4" key="2">
    <citation type="submission" date="2025-09" db="UniProtKB">
        <authorList>
            <consortium name="Ensembl"/>
        </authorList>
    </citation>
    <scope>IDENTIFICATION</scope>
</reference>
<dbReference type="InterPro" id="IPR013164">
    <property type="entry name" value="Cadherin_N"/>
</dbReference>
<organism evidence="4 5">
    <name type="scientific">Cyprinodon variegatus</name>
    <name type="common">Sheepshead minnow</name>
    <dbReference type="NCBI Taxonomy" id="28743"/>
    <lineage>
        <taxon>Eukaryota</taxon>
        <taxon>Metazoa</taxon>
        <taxon>Chordata</taxon>
        <taxon>Craniata</taxon>
        <taxon>Vertebrata</taxon>
        <taxon>Euteleostomi</taxon>
        <taxon>Actinopterygii</taxon>
        <taxon>Neopterygii</taxon>
        <taxon>Teleostei</taxon>
        <taxon>Neoteleostei</taxon>
        <taxon>Acanthomorphata</taxon>
        <taxon>Ovalentaria</taxon>
        <taxon>Atherinomorphae</taxon>
        <taxon>Cyprinodontiformes</taxon>
        <taxon>Cyprinodontidae</taxon>
        <taxon>Cyprinodon</taxon>
    </lineage>
</organism>
<dbReference type="AlphaFoldDB" id="A0A3Q2FS73"/>
<keyword evidence="5" id="KW-1185">Reference proteome</keyword>
<accession>A0A3Q2FS73</accession>
<evidence type="ECO:0000256" key="2">
    <source>
        <dbReference type="SAM" id="Phobius"/>
    </source>
</evidence>
<name>A0A3Q2FS73_CYPVA</name>